<keyword evidence="2" id="KW-1133">Transmembrane helix</keyword>
<evidence type="ECO:0000256" key="1">
    <source>
        <dbReference type="SAM" id="MobiDB-lite"/>
    </source>
</evidence>
<evidence type="ECO:0000256" key="2">
    <source>
        <dbReference type="SAM" id="Phobius"/>
    </source>
</evidence>
<feature type="transmembrane region" description="Helical" evidence="2">
    <location>
        <begin position="102"/>
        <end position="122"/>
    </location>
</feature>
<feature type="region of interest" description="Disordered" evidence="1">
    <location>
        <begin position="1"/>
        <end position="24"/>
    </location>
</feature>
<evidence type="ECO:0000313" key="4">
    <source>
        <dbReference type="Proteomes" id="UP000257479"/>
    </source>
</evidence>
<feature type="transmembrane region" description="Helical" evidence="2">
    <location>
        <begin position="158"/>
        <end position="180"/>
    </location>
</feature>
<keyword evidence="2" id="KW-0812">Transmembrane</keyword>
<feature type="compositionally biased region" description="Basic residues" evidence="1">
    <location>
        <begin position="9"/>
        <end position="21"/>
    </location>
</feature>
<reference evidence="3 4" key="1">
    <citation type="journal article" date="2018" name="Nat. Biotechnol.">
        <title>A standardized bacterial taxonomy based on genome phylogeny substantially revises the tree of life.</title>
        <authorList>
            <person name="Parks D.H."/>
            <person name="Chuvochina M."/>
            <person name="Waite D.W."/>
            <person name="Rinke C."/>
            <person name="Skarshewski A."/>
            <person name="Chaumeil P.A."/>
            <person name="Hugenholtz P."/>
        </authorList>
    </citation>
    <scope>NUCLEOTIDE SEQUENCE [LARGE SCALE GENOMIC DNA]</scope>
    <source>
        <strain evidence="3">UBA9152</strain>
    </source>
</reference>
<name>A0A3C1KGH7_9MICO</name>
<dbReference type="EMBL" id="DMNG01000254">
    <property type="protein sequence ID" value="HAN25761.1"/>
    <property type="molecule type" value="Genomic_DNA"/>
</dbReference>
<feature type="transmembrane region" description="Helical" evidence="2">
    <location>
        <begin position="75"/>
        <end position="95"/>
    </location>
</feature>
<dbReference type="AlphaFoldDB" id="A0A3C1KGH7"/>
<evidence type="ECO:0008006" key="5">
    <source>
        <dbReference type="Google" id="ProtNLM"/>
    </source>
</evidence>
<gene>
    <name evidence="3" type="ORF">DCP95_14515</name>
</gene>
<proteinExistence type="predicted"/>
<dbReference type="Pfam" id="PF09534">
    <property type="entry name" value="Trp_oprn_chp"/>
    <property type="match status" value="1"/>
</dbReference>
<keyword evidence="2" id="KW-0472">Membrane</keyword>
<evidence type="ECO:0000313" key="3">
    <source>
        <dbReference type="EMBL" id="HAN25761.1"/>
    </source>
</evidence>
<feature type="non-terminal residue" evidence="3">
    <location>
        <position position="224"/>
    </location>
</feature>
<dbReference type="InterPro" id="IPR019051">
    <property type="entry name" value="Trp_biosyn_TM_oprn/chp"/>
</dbReference>
<protein>
    <recommendedName>
        <fullName evidence="5">Trp biosynthesis-associated membrane protein</fullName>
    </recommendedName>
</protein>
<dbReference type="Proteomes" id="UP000257479">
    <property type="component" value="Unassembled WGS sequence"/>
</dbReference>
<accession>A0A3C1KGH7</accession>
<feature type="transmembrane region" description="Helical" evidence="2">
    <location>
        <begin position="33"/>
        <end position="55"/>
    </location>
</feature>
<organism evidence="3 4">
    <name type="scientific">Microbacterium ginsengisoli</name>
    <dbReference type="NCBI Taxonomy" id="400772"/>
    <lineage>
        <taxon>Bacteria</taxon>
        <taxon>Bacillati</taxon>
        <taxon>Actinomycetota</taxon>
        <taxon>Actinomycetes</taxon>
        <taxon>Micrococcales</taxon>
        <taxon>Microbacteriaceae</taxon>
        <taxon>Microbacterium</taxon>
    </lineage>
</organism>
<comment type="caution">
    <text evidence="3">The sequence shown here is derived from an EMBL/GenBank/DDBJ whole genome shotgun (WGS) entry which is preliminary data.</text>
</comment>
<sequence length="224" mass="22722">MPHGPAQLLRHRRPRRGRRRGGGGAPVIARARLIAVLAALVAGAIGIISSTQTWIDVILTAGSAPDIAVAGNDAVPVLAPLSLAALALGLALSIVGRILRYVFGALALAGAVWLFILTLQVVTGPPVAAVAAPITKATGIAGSSAIAALIDHAVVSGWAWGALFGWVLLAVSGAFTLATAHRWRTGGRRYETSTAAVAATGPLDAVDSWDSLSRGDDPTDAGRA</sequence>